<dbReference type="GeneID" id="36516679"/>
<organism evidence="5 6">
    <name type="scientific">Wickerhamiella sorbophila</name>
    <dbReference type="NCBI Taxonomy" id="45607"/>
    <lineage>
        <taxon>Eukaryota</taxon>
        <taxon>Fungi</taxon>
        <taxon>Dikarya</taxon>
        <taxon>Ascomycota</taxon>
        <taxon>Saccharomycotina</taxon>
        <taxon>Dipodascomycetes</taxon>
        <taxon>Dipodascales</taxon>
        <taxon>Trichomonascaceae</taxon>
        <taxon>Wickerhamiella</taxon>
    </lineage>
</organism>
<evidence type="ECO:0000313" key="5">
    <source>
        <dbReference type="EMBL" id="PRT55311.1"/>
    </source>
</evidence>
<dbReference type="Pfam" id="PF13432">
    <property type="entry name" value="TPR_16"/>
    <property type="match status" value="3"/>
</dbReference>
<dbReference type="STRING" id="45607.A0A2T0FJZ5"/>
<comment type="caution">
    <text evidence="5">The sequence shown here is derived from an EMBL/GenBank/DDBJ whole genome shotgun (WGS) entry which is preliminary data.</text>
</comment>
<reference evidence="5 6" key="1">
    <citation type="submission" date="2017-04" db="EMBL/GenBank/DDBJ databases">
        <title>Genome sequencing of [Candida] sorbophila.</title>
        <authorList>
            <person name="Ahn J.O."/>
        </authorList>
    </citation>
    <scope>NUCLEOTIDE SEQUENCE [LARGE SCALE GENOMIC DNA]</scope>
    <source>
        <strain evidence="5 6">DS02</strain>
    </source>
</reference>
<feature type="compositionally biased region" description="Basic and acidic residues" evidence="4">
    <location>
        <begin position="950"/>
        <end position="959"/>
    </location>
</feature>
<dbReference type="PROSITE" id="PS50005">
    <property type="entry name" value="TPR"/>
    <property type="match status" value="1"/>
</dbReference>
<dbReference type="Proteomes" id="UP000238350">
    <property type="component" value="Unassembled WGS sequence"/>
</dbReference>
<evidence type="ECO:0000256" key="3">
    <source>
        <dbReference type="PROSITE-ProRule" id="PRU00339"/>
    </source>
</evidence>
<evidence type="ECO:0000256" key="4">
    <source>
        <dbReference type="SAM" id="MobiDB-lite"/>
    </source>
</evidence>
<evidence type="ECO:0000256" key="2">
    <source>
        <dbReference type="ARBA" id="ARBA00022803"/>
    </source>
</evidence>
<dbReference type="SUPFAM" id="SSF81901">
    <property type="entry name" value="HCP-like"/>
    <property type="match status" value="1"/>
</dbReference>
<proteinExistence type="predicted"/>
<feature type="compositionally biased region" description="Acidic residues" evidence="4">
    <location>
        <begin position="960"/>
        <end position="971"/>
    </location>
</feature>
<dbReference type="AlphaFoldDB" id="A0A2T0FJZ5"/>
<dbReference type="PANTHER" id="PTHR14027">
    <property type="entry name" value="RNA POLYMERASE-ASSOCIATED PROTEIN CTR9"/>
    <property type="match status" value="1"/>
</dbReference>
<gene>
    <name evidence="5" type="ORF">B9G98_02931</name>
</gene>
<dbReference type="InterPro" id="IPR011990">
    <property type="entry name" value="TPR-like_helical_dom_sf"/>
</dbReference>
<sequence>MPSILEVPLEADGEVLTIDLNNDLPDDPSEICVLLENENCIAKYWLEIGSAYSRNKQWDNAIEVVTRGLKARIVQSETDKAPFYSTLCWLYLSRFRKTPVAEKKEVYEKAVEYGNKAFQLDRSNMAAILARGTLSLSAGSFDDALQPFAAMLAKSESNPFAMFGRARVLYHRKNYRGALQLYQAILRQNPNAKPDPRIGIGLCFWKLGDKPHASLAWKRVLALDPESIAANTLIGIWYLDAALHGNATLKEFENFYITAIDFFQTAYKLEAPTSAPLASLGIASYLFSRQDTNRALKLIDRVLQYATLPSLVSDALFWRARILHLTGDYTGALTIYKQAVESNPHNYVASIGKGMIELLQDSPEALLTFEALATSHPSNPEIALYSGFVYAQRSAGDSKRTAKAISALKRYLSLKRAARETPVPEALLYLAKLLEEDSQMPPVQAHEYLQEAVTQLGDVSVEIFNNRGVLAYYCGHYDEARASLQSALEKANGDEVVTIKFNLARVEDAAGNPELAKEGYVKVLEMKPNYVDAQIRQAYLEAVLGDAEKGNLLLDDLMAKHDDNLEVRALQGWSLRRLKLQGAKVEDAEQSHYKHTLMDLDKHDTYSLVAIGNLYLANARELRGASADRKEKAYFKACEFFDKALQMDPANAYAAQGIAIIFAETKRPQQALSIFGRIRETLDDSSVLVNSGHCYAELKQYVKAIEMYEQARGKSSGPDAGILSLLGRAWYAKGASTRDVDALQTALKFSREALELQDVPALQFNVAFIQFQLADVVRRLPFEKRTSKQIADAVDGLKEAIDTLKAISKAEQPPYSAIDLEKRAEFGESSVLPQLERAVVEQTDHEREASTKIEESLRVRMEEEEKLAAERKRKREAEEERERQLAEERRALQEQADKWVAEQQAELERQPERKKAKKTDDNFIDDDIMNELGSDADEEEPAPQQASDDEQQKPRRTVVDDDDDDEDNEEEQPNKETSDVDDLF</sequence>
<evidence type="ECO:0000313" key="6">
    <source>
        <dbReference type="Proteomes" id="UP000238350"/>
    </source>
</evidence>
<dbReference type="Gene3D" id="1.25.40.10">
    <property type="entry name" value="Tetratricopeptide repeat domain"/>
    <property type="match status" value="3"/>
</dbReference>
<feature type="compositionally biased region" description="Basic and acidic residues" evidence="4">
    <location>
        <begin position="885"/>
        <end position="921"/>
    </location>
</feature>
<dbReference type="GO" id="GO:0016593">
    <property type="term" value="C:Cdc73/Paf1 complex"/>
    <property type="evidence" value="ECO:0007669"/>
    <property type="project" value="TreeGrafter"/>
</dbReference>
<dbReference type="RefSeq" id="XP_024665256.1">
    <property type="nucleotide sequence ID" value="XM_024809488.1"/>
</dbReference>
<keyword evidence="6" id="KW-1185">Reference proteome</keyword>
<dbReference type="SMART" id="SM00028">
    <property type="entry name" value="TPR"/>
    <property type="match status" value="11"/>
</dbReference>
<keyword evidence="2 3" id="KW-0802">TPR repeat</keyword>
<dbReference type="PANTHER" id="PTHR14027:SF2">
    <property type="entry name" value="RNA POLYMERASE-ASSOCIATED PROTEIN CTR9 HOMOLOG"/>
    <property type="match status" value="1"/>
</dbReference>
<keyword evidence="1" id="KW-0677">Repeat</keyword>
<evidence type="ECO:0000256" key="1">
    <source>
        <dbReference type="ARBA" id="ARBA00022737"/>
    </source>
</evidence>
<dbReference type="SUPFAM" id="SSF48452">
    <property type="entry name" value="TPR-like"/>
    <property type="match status" value="2"/>
</dbReference>
<dbReference type="EMBL" id="NDIQ01000021">
    <property type="protein sequence ID" value="PRT55311.1"/>
    <property type="molecule type" value="Genomic_DNA"/>
</dbReference>
<protein>
    <submittedName>
        <fullName evidence="5">Tetratricopeptide repeat protein 1</fullName>
    </submittedName>
</protein>
<dbReference type="GO" id="GO:0006355">
    <property type="term" value="P:regulation of DNA-templated transcription"/>
    <property type="evidence" value="ECO:0007669"/>
    <property type="project" value="InterPro"/>
</dbReference>
<feature type="repeat" description="TPR" evidence="3">
    <location>
        <begin position="313"/>
        <end position="346"/>
    </location>
</feature>
<name>A0A2T0FJZ5_9ASCO</name>
<dbReference type="InterPro" id="IPR031101">
    <property type="entry name" value="Ctr9"/>
</dbReference>
<dbReference type="InterPro" id="IPR019734">
    <property type="entry name" value="TPR_rpt"/>
</dbReference>
<feature type="region of interest" description="Disordered" evidence="4">
    <location>
        <begin position="885"/>
        <end position="984"/>
    </location>
</feature>
<dbReference type="Pfam" id="PF13181">
    <property type="entry name" value="TPR_8"/>
    <property type="match status" value="1"/>
</dbReference>
<accession>A0A2T0FJZ5</accession>
<dbReference type="GO" id="GO:0006368">
    <property type="term" value="P:transcription elongation by RNA polymerase II"/>
    <property type="evidence" value="ECO:0007669"/>
    <property type="project" value="TreeGrafter"/>
</dbReference>
<dbReference type="GO" id="GO:0000993">
    <property type="term" value="F:RNA polymerase II complex binding"/>
    <property type="evidence" value="ECO:0007669"/>
    <property type="project" value="TreeGrafter"/>
</dbReference>
<dbReference type="OrthoDB" id="343875at2759"/>
<feature type="compositionally biased region" description="Acidic residues" evidence="4">
    <location>
        <begin position="922"/>
        <end position="941"/>
    </location>
</feature>